<sequence length="52" mass="6270">MLNNLKPYKTTWKVEVKVLHSWTQHSNYSGEDTFEFILEDRMLLTLDRSKLI</sequence>
<dbReference type="InterPro" id="IPR003871">
    <property type="entry name" value="RFA1B/D_OB_1st"/>
</dbReference>
<dbReference type="EMBL" id="LK033365">
    <property type="protein sequence ID" value="CDY54960.1"/>
    <property type="molecule type" value="Genomic_DNA"/>
</dbReference>
<keyword evidence="3" id="KW-1185">Reference proteome</keyword>
<evidence type="ECO:0000313" key="2">
    <source>
        <dbReference type="EMBL" id="CDY54960.1"/>
    </source>
</evidence>
<dbReference type="AlphaFoldDB" id="A0A078IZN4"/>
<protein>
    <submittedName>
        <fullName evidence="2">BnaCnng27740D protein</fullName>
    </submittedName>
</protein>
<reference evidence="2 3" key="1">
    <citation type="journal article" date="2014" name="Science">
        <title>Plant genetics. Early allopolyploid evolution in the post-Neolithic Brassica napus oilseed genome.</title>
        <authorList>
            <person name="Chalhoub B."/>
            <person name="Denoeud F."/>
            <person name="Liu S."/>
            <person name="Parkin I.A."/>
            <person name="Tang H."/>
            <person name="Wang X."/>
            <person name="Chiquet J."/>
            <person name="Belcram H."/>
            <person name="Tong C."/>
            <person name="Samans B."/>
            <person name="Correa M."/>
            <person name="Da Silva C."/>
            <person name="Just J."/>
            <person name="Falentin C."/>
            <person name="Koh C.S."/>
            <person name="Le Clainche I."/>
            <person name="Bernard M."/>
            <person name="Bento P."/>
            <person name="Noel B."/>
            <person name="Labadie K."/>
            <person name="Alberti A."/>
            <person name="Charles M."/>
            <person name="Arnaud D."/>
            <person name="Guo H."/>
            <person name="Daviaud C."/>
            <person name="Alamery S."/>
            <person name="Jabbari K."/>
            <person name="Zhao M."/>
            <person name="Edger P.P."/>
            <person name="Chelaifa H."/>
            <person name="Tack D."/>
            <person name="Lassalle G."/>
            <person name="Mestiri I."/>
            <person name="Schnel N."/>
            <person name="Le Paslier M.C."/>
            <person name="Fan G."/>
            <person name="Renault V."/>
            <person name="Bayer P.E."/>
            <person name="Golicz A.A."/>
            <person name="Manoli S."/>
            <person name="Lee T.H."/>
            <person name="Thi V.H."/>
            <person name="Chalabi S."/>
            <person name="Hu Q."/>
            <person name="Fan C."/>
            <person name="Tollenaere R."/>
            <person name="Lu Y."/>
            <person name="Battail C."/>
            <person name="Shen J."/>
            <person name="Sidebottom C.H."/>
            <person name="Wang X."/>
            <person name="Canaguier A."/>
            <person name="Chauveau A."/>
            <person name="Berard A."/>
            <person name="Deniot G."/>
            <person name="Guan M."/>
            <person name="Liu Z."/>
            <person name="Sun F."/>
            <person name="Lim Y.P."/>
            <person name="Lyons E."/>
            <person name="Town C.D."/>
            <person name="Bancroft I."/>
            <person name="Wang X."/>
            <person name="Meng J."/>
            <person name="Ma J."/>
            <person name="Pires J.C."/>
            <person name="King G.J."/>
            <person name="Brunel D."/>
            <person name="Delourme R."/>
            <person name="Renard M."/>
            <person name="Aury J.M."/>
            <person name="Adams K.L."/>
            <person name="Batley J."/>
            <person name="Snowdon R.J."/>
            <person name="Tost J."/>
            <person name="Edwards D."/>
            <person name="Zhou Y."/>
            <person name="Hua W."/>
            <person name="Sharpe A.G."/>
            <person name="Paterson A.H."/>
            <person name="Guan C."/>
            <person name="Wincker P."/>
        </authorList>
    </citation>
    <scope>NUCLEOTIDE SEQUENCE [LARGE SCALE GENOMIC DNA]</scope>
    <source>
        <strain evidence="3">cv. Darmor-bzh</strain>
    </source>
</reference>
<organism evidence="2 3">
    <name type="scientific">Brassica napus</name>
    <name type="common">Rape</name>
    <dbReference type="NCBI Taxonomy" id="3708"/>
    <lineage>
        <taxon>Eukaryota</taxon>
        <taxon>Viridiplantae</taxon>
        <taxon>Streptophyta</taxon>
        <taxon>Embryophyta</taxon>
        <taxon>Tracheophyta</taxon>
        <taxon>Spermatophyta</taxon>
        <taxon>Magnoliopsida</taxon>
        <taxon>eudicotyledons</taxon>
        <taxon>Gunneridae</taxon>
        <taxon>Pentapetalae</taxon>
        <taxon>rosids</taxon>
        <taxon>malvids</taxon>
        <taxon>Brassicales</taxon>
        <taxon>Brassicaceae</taxon>
        <taxon>Brassiceae</taxon>
        <taxon>Brassica</taxon>
    </lineage>
</organism>
<proteinExistence type="predicted"/>
<accession>A0A078IZN4</accession>
<feature type="domain" description="Replication protein A 70 kDa DNA-binding subunit B/D first OB fold" evidence="1">
    <location>
        <begin position="1"/>
        <end position="41"/>
    </location>
</feature>
<evidence type="ECO:0000259" key="1">
    <source>
        <dbReference type="Pfam" id="PF02721"/>
    </source>
</evidence>
<dbReference type="STRING" id="3708.A0A078IZN4"/>
<dbReference type="Gramene" id="CDY54960">
    <property type="protein sequence ID" value="CDY54960"/>
    <property type="gene ID" value="GSBRNA2T00014916001"/>
</dbReference>
<gene>
    <name evidence="2" type="primary">BnaCnng27740D</name>
    <name evidence="2" type="ORF">GSBRNA2T00014916001</name>
</gene>
<dbReference type="Proteomes" id="UP000028999">
    <property type="component" value="Unassembled WGS sequence"/>
</dbReference>
<evidence type="ECO:0000313" key="3">
    <source>
        <dbReference type="Proteomes" id="UP000028999"/>
    </source>
</evidence>
<dbReference type="Pfam" id="PF02721">
    <property type="entry name" value="DUF223"/>
    <property type="match status" value="1"/>
</dbReference>
<dbReference type="PaxDb" id="3708-A0A078IZN4"/>
<name>A0A078IZN4_BRANA</name>